<reference evidence="1" key="1">
    <citation type="submission" date="2016-10" db="EMBL/GenBank/DDBJ databases">
        <authorList>
            <person name="de Groot N.N."/>
        </authorList>
    </citation>
    <scope>NUCLEOTIDE SEQUENCE [LARGE SCALE GENOMIC DNA]</scope>
    <source>
        <strain evidence="1">CGMCC 1.10697</strain>
    </source>
</reference>
<proteinExistence type="predicted"/>
<dbReference type="AlphaFoldDB" id="A0A1I1BE72"/>
<gene>
    <name evidence="1" type="ORF">SAMN05192575_11533</name>
</gene>
<name>A0A1I1BE72_9ACTN</name>
<dbReference type="RefSeq" id="WP_157829604.1">
    <property type="nucleotide sequence ID" value="NZ_FOKC01000015.1"/>
</dbReference>
<evidence type="ECO:0000313" key="2">
    <source>
        <dbReference type="Proteomes" id="UP000199113"/>
    </source>
</evidence>
<sequence length="47" mass="5502">MNPQLHLALSLVDARAHSAEDRALLRNVEIARREERRARRAARRVTR</sequence>
<evidence type="ECO:0000313" key="1">
    <source>
        <dbReference type="EMBL" id="SFB46810.1"/>
    </source>
</evidence>
<dbReference type="STRING" id="748909.SAMN05192575_11533"/>
<protein>
    <submittedName>
        <fullName evidence="1">Uncharacterized protein</fullName>
    </submittedName>
</protein>
<dbReference type="Proteomes" id="UP000199113">
    <property type="component" value="Unassembled WGS sequence"/>
</dbReference>
<accession>A0A1I1BE72</accession>
<dbReference type="EMBL" id="FOKC01000015">
    <property type="protein sequence ID" value="SFB46810.1"/>
    <property type="molecule type" value="Genomic_DNA"/>
</dbReference>
<organism evidence="1 2">
    <name type="scientific">Nocardioides alpinus</name>
    <dbReference type="NCBI Taxonomy" id="748909"/>
    <lineage>
        <taxon>Bacteria</taxon>
        <taxon>Bacillati</taxon>
        <taxon>Actinomycetota</taxon>
        <taxon>Actinomycetes</taxon>
        <taxon>Propionibacteriales</taxon>
        <taxon>Nocardioidaceae</taxon>
        <taxon>Nocardioides</taxon>
    </lineage>
</organism>